<dbReference type="PANTHER" id="PTHR23192:SF85">
    <property type="entry name" value="GLIOMEDIN"/>
    <property type="match status" value="1"/>
</dbReference>
<feature type="compositionally biased region" description="Low complexity" evidence="12">
    <location>
        <begin position="86"/>
        <end position="96"/>
    </location>
</feature>
<evidence type="ECO:0000259" key="14">
    <source>
        <dbReference type="PROSITE" id="PS50835"/>
    </source>
</evidence>
<dbReference type="AlphaFoldDB" id="A0A7M7M6H8"/>
<dbReference type="FunFam" id="2.60.40.10:FF:000328">
    <property type="entry name" value="CLUMA_CG000981, isoform A"/>
    <property type="match status" value="1"/>
</dbReference>
<dbReference type="PROSITE" id="PS51132">
    <property type="entry name" value="OLF"/>
    <property type="match status" value="1"/>
</dbReference>
<evidence type="ECO:0008006" key="18">
    <source>
        <dbReference type="Google" id="ProtNLM"/>
    </source>
</evidence>
<evidence type="ECO:0000256" key="13">
    <source>
        <dbReference type="SAM" id="Phobius"/>
    </source>
</evidence>
<dbReference type="InterPro" id="IPR003112">
    <property type="entry name" value="Olfac-like_dom"/>
</dbReference>
<keyword evidence="10" id="KW-0393">Immunoglobulin domain</keyword>
<keyword evidence="3" id="KW-1003">Cell membrane</keyword>
<dbReference type="FunCoup" id="A0A7M7M6H8">
    <property type="interactions" value="16"/>
</dbReference>
<protein>
    <recommendedName>
        <fullName evidence="18">Colmedin</fullName>
    </recommendedName>
</protein>
<dbReference type="OMA" id="CVKGSNR"/>
<keyword evidence="6" id="KW-0677">Repeat</keyword>
<evidence type="ECO:0000256" key="7">
    <source>
        <dbReference type="ARBA" id="ARBA00023136"/>
    </source>
</evidence>
<dbReference type="RefSeq" id="XP_022653111.1">
    <property type="nucleotide sequence ID" value="XM_022797376.1"/>
</dbReference>
<dbReference type="SMART" id="SM00284">
    <property type="entry name" value="OLF"/>
    <property type="match status" value="1"/>
</dbReference>
<name>A0A7M7M6H8_VARDE</name>
<feature type="region of interest" description="Disordered" evidence="12">
    <location>
        <begin position="65"/>
        <end position="100"/>
    </location>
</feature>
<dbReference type="GO" id="GO:0005886">
    <property type="term" value="C:plasma membrane"/>
    <property type="evidence" value="ECO:0007669"/>
    <property type="project" value="UniProtKB-SubCell"/>
</dbReference>
<keyword evidence="13" id="KW-1133">Transmembrane helix</keyword>
<dbReference type="InterPro" id="IPR003599">
    <property type="entry name" value="Ig_sub"/>
</dbReference>
<keyword evidence="9" id="KW-0325">Glycoprotein</keyword>
<evidence type="ECO:0000259" key="15">
    <source>
        <dbReference type="PROSITE" id="PS51132"/>
    </source>
</evidence>
<evidence type="ECO:0000313" key="16">
    <source>
        <dbReference type="EnsemblMetazoa" id="XP_022653111"/>
    </source>
</evidence>
<feature type="domain" description="Olfactomedin-like" evidence="15">
    <location>
        <begin position="556"/>
        <end position="838"/>
    </location>
</feature>
<sequence>MTSGSLDHSRTIFCALGVLLALCAINFFLITDTRCRLVVTTDAQVDVIAQKVLELLEPQILHRRQVRDSATPKEDALPADSNMDGSQSRSSSYATSTPPGVKFNLNGSRIVPMPHHYATVPMDVMTKFCKDSTVYCGSEYVQGEKGETGPIGPPGLKVLQIYFTGDRGASGLDGIEGTPGAPGLDGMAGAQGADGPKGQKGEKGQPGDPGRHGSDGINGINGIPGMKGEKGDSGYPGLRGQRGTKGDHGERGEAGVPGIQTWLPKNSTLESVSDLLIPPEIVLSPASTEVEVNEGVRLSLTCAATGQPLPRVAWSRTDGKPILGTTHVSSLEGNQLNISQVTRGDMGVYACTASNGIPPLASREIALNVAFAPLIRIQKWNVASWNGGGVILECLSEAYPQPVNFWISRSGSIIGDWPNFEWDPSLLNAEESPKFIPHDERVGPYQYRLTLNITYVTPSDLGSYLCVSKNVRGQAVGTIDLSIMHVPDGHEPLDWRSSNEEILFGSEPKDKQHVQCLRKCPECRCRSALPEMADVRNEYSDVNKRNWTRKPDRHPACTTDSRLSRIGKPVMYLENGTLYSAWWQDELRYPDNDEAVTNRSRVFYATRHGDNKHLYMFKVREQMVQTYTREQFQSGAPAKQIPLNSPFYGNGNLLINGTFYYHQNASNNIVRLPLYSRSFEGKGTIGQVSVLAVEDMAFSNRSFLFASQQNYAHIVADENGLWIIYASTRSNNTMLLKVDETTFEKQFMWNLTLPHRKIGQMFIMCGVLYAINSVTEPHAQVYMYAYDLIADSIISLEAPISFTNPFGNTTFIIYNPREHQLFSTDKGNHLVYPVRSLEEDRQAELLEAQLRNARSPSNPFSFSAPNTTD</sequence>
<dbReference type="SMART" id="SM00409">
    <property type="entry name" value="IG"/>
    <property type="match status" value="2"/>
</dbReference>
<dbReference type="InterPro" id="IPR050605">
    <property type="entry name" value="Olfactomedin-like_domain"/>
</dbReference>
<keyword evidence="8" id="KW-1015">Disulfide bond</keyword>
<keyword evidence="13" id="KW-0812">Transmembrane</keyword>
<reference evidence="16" key="1">
    <citation type="submission" date="2021-01" db="UniProtKB">
        <authorList>
            <consortium name="EnsemblMetazoa"/>
        </authorList>
    </citation>
    <scope>IDENTIFICATION</scope>
</reference>
<dbReference type="Proteomes" id="UP000594260">
    <property type="component" value="Unplaced"/>
</dbReference>
<dbReference type="GeneID" id="111246948"/>
<dbReference type="EnsemblMetazoa" id="XM_022797376">
    <property type="protein sequence ID" value="XP_022653111"/>
    <property type="gene ID" value="LOC111246948"/>
</dbReference>
<feature type="transmembrane region" description="Helical" evidence="13">
    <location>
        <begin position="12"/>
        <end position="30"/>
    </location>
</feature>
<dbReference type="GO" id="GO:0007165">
    <property type="term" value="P:signal transduction"/>
    <property type="evidence" value="ECO:0007669"/>
    <property type="project" value="TreeGrafter"/>
</dbReference>
<dbReference type="Pfam" id="PF01391">
    <property type="entry name" value="Collagen"/>
    <property type="match status" value="1"/>
</dbReference>
<comment type="subcellular location">
    <subcellularLocation>
        <location evidence="1">Cell membrane</location>
    </subcellularLocation>
    <subcellularLocation>
        <location evidence="2">Secreted</location>
    </subcellularLocation>
</comment>
<evidence type="ECO:0000256" key="6">
    <source>
        <dbReference type="ARBA" id="ARBA00022737"/>
    </source>
</evidence>
<dbReference type="Gene3D" id="2.60.40.10">
    <property type="entry name" value="Immunoglobulins"/>
    <property type="match status" value="2"/>
</dbReference>
<dbReference type="OrthoDB" id="8626508at2759"/>
<evidence type="ECO:0000256" key="9">
    <source>
        <dbReference type="ARBA" id="ARBA00023180"/>
    </source>
</evidence>
<dbReference type="PROSITE" id="PS50835">
    <property type="entry name" value="IG_LIKE"/>
    <property type="match status" value="2"/>
</dbReference>
<feature type="compositionally biased region" description="Basic and acidic residues" evidence="12">
    <location>
        <begin position="244"/>
        <end position="253"/>
    </location>
</feature>
<dbReference type="EnsemblMetazoa" id="XM_022797375">
    <property type="protein sequence ID" value="XP_022653110"/>
    <property type="gene ID" value="LOC111246948"/>
</dbReference>
<evidence type="ECO:0000256" key="5">
    <source>
        <dbReference type="ARBA" id="ARBA00022729"/>
    </source>
</evidence>
<dbReference type="InterPro" id="IPR036179">
    <property type="entry name" value="Ig-like_dom_sf"/>
</dbReference>
<dbReference type="PANTHER" id="PTHR23192">
    <property type="entry name" value="OLFACTOMEDIN-RELATED"/>
    <property type="match status" value="1"/>
</dbReference>
<keyword evidence="17" id="KW-1185">Reference proteome</keyword>
<dbReference type="InterPro" id="IPR008160">
    <property type="entry name" value="Collagen"/>
</dbReference>
<keyword evidence="7 13" id="KW-0472">Membrane</keyword>
<evidence type="ECO:0000256" key="1">
    <source>
        <dbReference type="ARBA" id="ARBA00004236"/>
    </source>
</evidence>
<comment type="caution">
    <text evidence="11">Lacks conserved residue(s) required for the propagation of feature annotation.</text>
</comment>
<dbReference type="Pfam" id="PF02191">
    <property type="entry name" value="OLF"/>
    <property type="match status" value="1"/>
</dbReference>
<evidence type="ECO:0000256" key="11">
    <source>
        <dbReference type="PROSITE-ProRule" id="PRU00446"/>
    </source>
</evidence>
<keyword evidence="4" id="KW-0964">Secreted</keyword>
<evidence type="ECO:0000256" key="4">
    <source>
        <dbReference type="ARBA" id="ARBA00022525"/>
    </source>
</evidence>
<evidence type="ECO:0000313" key="17">
    <source>
        <dbReference type="Proteomes" id="UP000594260"/>
    </source>
</evidence>
<feature type="domain" description="Ig-like" evidence="14">
    <location>
        <begin position="279"/>
        <end position="368"/>
    </location>
</feature>
<dbReference type="InterPro" id="IPR013783">
    <property type="entry name" value="Ig-like_fold"/>
</dbReference>
<feature type="domain" description="Ig-like" evidence="14">
    <location>
        <begin position="373"/>
        <end position="482"/>
    </location>
</feature>
<dbReference type="InterPro" id="IPR007110">
    <property type="entry name" value="Ig-like_dom"/>
</dbReference>
<organism evidence="16 17">
    <name type="scientific">Varroa destructor</name>
    <name type="common">Honeybee mite</name>
    <dbReference type="NCBI Taxonomy" id="109461"/>
    <lineage>
        <taxon>Eukaryota</taxon>
        <taxon>Metazoa</taxon>
        <taxon>Ecdysozoa</taxon>
        <taxon>Arthropoda</taxon>
        <taxon>Chelicerata</taxon>
        <taxon>Arachnida</taxon>
        <taxon>Acari</taxon>
        <taxon>Parasitiformes</taxon>
        <taxon>Mesostigmata</taxon>
        <taxon>Gamasina</taxon>
        <taxon>Dermanyssoidea</taxon>
        <taxon>Varroidae</taxon>
        <taxon>Varroa</taxon>
    </lineage>
</organism>
<dbReference type="Pfam" id="PF13927">
    <property type="entry name" value="Ig_3"/>
    <property type="match status" value="1"/>
</dbReference>
<feature type="compositionally biased region" description="Basic and acidic residues" evidence="12">
    <location>
        <begin position="197"/>
        <end position="214"/>
    </location>
</feature>
<feature type="region of interest" description="Disordered" evidence="12">
    <location>
        <begin position="170"/>
        <end position="261"/>
    </location>
</feature>
<feature type="compositionally biased region" description="Basic and acidic residues" evidence="12">
    <location>
        <begin position="66"/>
        <end position="76"/>
    </location>
</feature>
<evidence type="ECO:0000256" key="3">
    <source>
        <dbReference type="ARBA" id="ARBA00022475"/>
    </source>
</evidence>
<evidence type="ECO:0000256" key="2">
    <source>
        <dbReference type="ARBA" id="ARBA00004613"/>
    </source>
</evidence>
<dbReference type="SMART" id="SM00408">
    <property type="entry name" value="IGc2"/>
    <property type="match status" value="2"/>
</dbReference>
<evidence type="ECO:0000256" key="12">
    <source>
        <dbReference type="SAM" id="MobiDB-lite"/>
    </source>
</evidence>
<dbReference type="RefSeq" id="XP_022653110.1">
    <property type="nucleotide sequence ID" value="XM_022797375.1"/>
</dbReference>
<dbReference type="InterPro" id="IPR003598">
    <property type="entry name" value="Ig_sub2"/>
</dbReference>
<dbReference type="GO" id="GO:0005615">
    <property type="term" value="C:extracellular space"/>
    <property type="evidence" value="ECO:0007669"/>
    <property type="project" value="TreeGrafter"/>
</dbReference>
<dbReference type="InParanoid" id="A0A7M7M6H8"/>
<keyword evidence="5" id="KW-0732">Signal</keyword>
<accession>A0A7M7M6H8</accession>
<dbReference type="SUPFAM" id="SSF48726">
    <property type="entry name" value="Immunoglobulin"/>
    <property type="match status" value="2"/>
</dbReference>
<dbReference type="KEGG" id="vde:111246948"/>
<evidence type="ECO:0000256" key="10">
    <source>
        <dbReference type="ARBA" id="ARBA00023319"/>
    </source>
</evidence>
<proteinExistence type="predicted"/>
<evidence type="ECO:0000256" key="8">
    <source>
        <dbReference type="ARBA" id="ARBA00023157"/>
    </source>
</evidence>